<organism evidence="1 2">
    <name type="scientific">Eptatretus burgeri</name>
    <name type="common">Inshore hagfish</name>
    <dbReference type="NCBI Taxonomy" id="7764"/>
    <lineage>
        <taxon>Eukaryota</taxon>
        <taxon>Metazoa</taxon>
        <taxon>Chordata</taxon>
        <taxon>Craniata</taxon>
        <taxon>Vertebrata</taxon>
        <taxon>Cyclostomata</taxon>
        <taxon>Myxini</taxon>
        <taxon>Myxiniformes</taxon>
        <taxon>Myxinidae</taxon>
        <taxon>Eptatretinae</taxon>
        <taxon>Eptatretus</taxon>
    </lineage>
</organism>
<proteinExistence type="predicted"/>
<dbReference type="Ensembl" id="ENSEBUT00000012945.1">
    <property type="protein sequence ID" value="ENSEBUP00000012369.1"/>
    <property type="gene ID" value="ENSEBUG00000007878.1"/>
</dbReference>
<name>A0A8C4QBA6_EPTBU</name>
<dbReference type="Proteomes" id="UP000694388">
    <property type="component" value="Unplaced"/>
</dbReference>
<dbReference type="AlphaFoldDB" id="A0A8C4QBA6"/>
<evidence type="ECO:0000313" key="1">
    <source>
        <dbReference type="Ensembl" id="ENSEBUP00000012369.1"/>
    </source>
</evidence>
<keyword evidence="2" id="KW-1185">Reference proteome</keyword>
<reference evidence="1" key="1">
    <citation type="submission" date="2025-08" db="UniProtKB">
        <authorList>
            <consortium name="Ensembl"/>
        </authorList>
    </citation>
    <scope>IDENTIFICATION</scope>
</reference>
<evidence type="ECO:0000313" key="2">
    <source>
        <dbReference type="Proteomes" id="UP000694388"/>
    </source>
</evidence>
<sequence length="79" mass="8867">MEPVPVAGPERLNPFEERGMVEAEPVARHEIVLTNKPVCDLACPWCVQVMQRSHEARLKMLRLGIFNDIQAVVDVAKGM</sequence>
<protein>
    <submittedName>
        <fullName evidence="1">Uncharacterized protein</fullName>
    </submittedName>
</protein>
<accession>A0A8C4QBA6</accession>
<reference evidence="1" key="2">
    <citation type="submission" date="2025-09" db="UniProtKB">
        <authorList>
            <consortium name="Ensembl"/>
        </authorList>
    </citation>
    <scope>IDENTIFICATION</scope>
</reference>